<feature type="non-terminal residue" evidence="1">
    <location>
        <position position="133"/>
    </location>
</feature>
<dbReference type="EMBL" id="LRGB01020775">
    <property type="protein sequence ID" value="KZR97594.1"/>
    <property type="molecule type" value="Genomic_DNA"/>
</dbReference>
<evidence type="ECO:0000313" key="1">
    <source>
        <dbReference type="EMBL" id="KZR97594.1"/>
    </source>
</evidence>
<name>A0A162D1Z2_9CRUS</name>
<protein>
    <submittedName>
        <fullName evidence="1">Uncharacterized protein</fullName>
    </submittedName>
</protein>
<sequence>MDAKAAIYGLEKLLRTGITYSVMNCNVPLEREQQNRGNGKFIRTTTLRNPKKRALDVLSALGIEDRAVLEELRRPPDYGGSDCDDKLATAVTAGFLLLVIEEREICVACREGLRHTDIQEPQANAVNALNDCL</sequence>
<gene>
    <name evidence="1" type="ORF">APZ42_007436</name>
</gene>
<proteinExistence type="predicted"/>
<reference evidence="1 2" key="1">
    <citation type="submission" date="2016-03" db="EMBL/GenBank/DDBJ databases">
        <title>EvidentialGene: Evidence-directed Construction of Genes on Genomes.</title>
        <authorList>
            <person name="Gilbert D.G."/>
            <person name="Choi J.-H."/>
            <person name="Mockaitis K."/>
            <person name="Colbourne J."/>
            <person name="Pfrender M."/>
        </authorList>
    </citation>
    <scope>NUCLEOTIDE SEQUENCE [LARGE SCALE GENOMIC DNA]</scope>
    <source>
        <strain evidence="1 2">Xinb3</strain>
        <tissue evidence="1">Complete organism</tissue>
    </source>
</reference>
<accession>A0A162D1Z2</accession>
<dbReference type="OrthoDB" id="6381099at2759"/>
<dbReference type="Proteomes" id="UP000076858">
    <property type="component" value="Unassembled WGS sequence"/>
</dbReference>
<organism evidence="1 2">
    <name type="scientific">Daphnia magna</name>
    <dbReference type="NCBI Taxonomy" id="35525"/>
    <lineage>
        <taxon>Eukaryota</taxon>
        <taxon>Metazoa</taxon>
        <taxon>Ecdysozoa</taxon>
        <taxon>Arthropoda</taxon>
        <taxon>Crustacea</taxon>
        <taxon>Branchiopoda</taxon>
        <taxon>Diplostraca</taxon>
        <taxon>Cladocera</taxon>
        <taxon>Anomopoda</taxon>
        <taxon>Daphniidae</taxon>
        <taxon>Daphnia</taxon>
    </lineage>
</organism>
<evidence type="ECO:0000313" key="2">
    <source>
        <dbReference type="Proteomes" id="UP000076858"/>
    </source>
</evidence>
<keyword evidence="2" id="KW-1185">Reference proteome</keyword>
<comment type="caution">
    <text evidence="1">The sequence shown here is derived from an EMBL/GenBank/DDBJ whole genome shotgun (WGS) entry which is preliminary data.</text>
</comment>
<dbReference type="AlphaFoldDB" id="A0A162D1Z2"/>